<reference evidence="3" key="1">
    <citation type="journal article" date="2019" name="Environ. Microbiol.">
        <title>Fungal ecological strategies reflected in gene transcription - a case study of two litter decomposers.</title>
        <authorList>
            <person name="Barbi F."/>
            <person name="Kohler A."/>
            <person name="Barry K."/>
            <person name="Baskaran P."/>
            <person name="Daum C."/>
            <person name="Fauchery L."/>
            <person name="Ihrmark K."/>
            <person name="Kuo A."/>
            <person name="LaButti K."/>
            <person name="Lipzen A."/>
            <person name="Morin E."/>
            <person name="Grigoriev I.V."/>
            <person name="Henrissat B."/>
            <person name="Lindahl B."/>
            <person name="Martin F."/>
        </authorList>
    </citation>
    <scope>NUCLEOTIDE SEQUENCE</scope>
    <source>
        <strain evidence="3">JB14</strain>
    </source>
</reference>
<dbReference type="OrthoDB" id="10055769at2759"/>
<dbReference type="PANTHER" id="PTHR23079:SF14">
    <property type="entry name" value="RNA-DEPENDENT RNA POLYMERASE"/>
    <property type="match status" value="1"/>
</dbReference>
<dbReference type="PANTHER" id="PTHR23079">
    <property type="entry name" value="RNA-DEPENDENT RNA POLYMERASE"/>
    <property type="match status" value="1"/>
</dbReference>
<keyword evidence="1" id="KW-0808">Transferase</keyword>
<gene>
    <name evidence="3" type="ORF">BT96DRAFT_940723</name>
</gene>
<dbReference type="InterPro" id="IPR057596">
    <property type="entry name" value="RDRP_core"/>
</dbReference>
<keyword evidence="1" id="KW-0694">RNA-binding</keyword>
<organism evidence="3 4">
    <name type="scientific">Gymnopus androsaceus JB14</name>
    <dbReference type="NCBI Taxonomy" id="1447944"/>
    <lineage>
        <taxon>Eukaryota</taxon>
        <taxon>Fungi</taxon>
        <taxon>Dikarya</taxon>
        <taxon>Basidiomycota</taxon>
        <taxon>Agaricomycotina</taxon>
        <taxon>Agaricomycetes</taxon>
        <taxon>Agaricomycetidae</taxon>
        <taxon>Agaricales</taxon>
        <taxon>Marasmiineae</taxon>
        <taxon>Omphalotaceae</taxon>
        <taxon>Gymnopus</taxon>
    </lineage>
</organism>
<dbReference type="AlphaFoldDB" id="A0A6A4HLI2"/>
<comment type="similarity">
    <text evidence="1">Belongs to the RdRP family.</text>
</comment>
<proteinExistence type="inferred from homology"/>
<keyword evidence="4" id="KW-1185">Reference proteome</keyword>
<dbReference type="GO" id="GO:0003723">
    <property type="term" value="F:RNA binding"/>
    <property type="evidence" value="ECO:0007669"/>
    <property type="project" value="UniProtKB-KW"/>
</dbReference>
<comment type="catalytic activity">
    <reaction evidence="1">
        <text>RNA(n) + a ribonucleoside 5'-triphosphate = RNA(n+1) + diphosphate</text>
        <dbReference type="Rhea" id="RHEA:21248"/>
        <dbReference type="Rhea" id="RHEA-COMP:14527"/>
        <dbReference type="Rhea" id="RHEA-COMP:17342"/>
        <dbReference type="ChEBI" id="CHEBI:33019"/>
        <dbReference type="ChEBI" id="CHEBI:61557"/>
        <dbReference type="ChEBI" id="CHEBI:140395"/>
        <dbReference type="EC" id="2.7.7.48"/>
    </reaction>
</comment>
<name>A0A6A4HLI2_9AGAR</name>
<accession>A0A6A4HLI2</accession>
<evidence type="ECO:0000259" key="2">
    <source>
        <dbReference type="Pfam" id="PF05183"/>
    </source>
</evidence>
<protein>
    <recommendedName>
        <fullName evidence="1">RNA-dependent RNA polymerase</fullName>
        <ecNumber evidence="1">2.7.7.48</ecNumber>
    </recommendedName>
</protein>
<keyword evidence="1" id="KW-0548">Nucleotidyltransferase</keyword>
<dbReference type="GO" id="GO:0031380">
    <property type="term" value="C:nuclear RNA-directed RNA polymerase complex"/>
    <property type="evidence" value="ECO:0007669"/>
    <property type="project" value="TreeGrafter"/>
</dbReference>
<dbReference type="Pfam" id="PF05183">
    <property type="entry name" value="RdRP"/>
    <property type="match status" value="1"/>
</dbReference>
<keyword evidence="1" id="KW-0696">RNA-directed RNA polymerase</keyword>
<feature type="domain" description="RDRP core" evidence="2">
    <location>
        <begin position="208"/>
        <end position="783"/>
    </location>
</feature>
<dbReference type="EC" id="2.7.7.48" evidence="1"/>
<evidence type="ECO:0000256" key="1">
    <source>
        <dbReference type="RuleBase" id="RU363098"/>
    </source>
</evidence>
<dbReference type="GO" id="GO:0030422">
    <property type="term" value="P:siRNA processing"/>
    <property type="evidence" value="ECO:0007669"/>
    <property type="project" value="TreeGrafter"/>
</dbReference>
<evidence type="ECO:0000313" key="4">
    <source>
        <dbReference type="Proteomes" id="UP000799118"/>
    </source>
</evidence>
<dbReference type="EMBL" id="ML769493">
    <property type="protein sequence ID" value="KAE9397715.1"/>
    <property type="molecule type" value="Genomic_DNA"/>
</dbReference>
<evidence type="ECO:0000313" key="3">
    <source>
        <dbReference type="EMBL" id="KAE9397715.1"/>
    </source>
</evidence>
<dbReference type="Proteomes" id="UP000799118">
    <property type="component" value="Unassembled WGS sequence"/>
</dbReference>
<dbReference type="InterPro" id="IPR007855">
    <property type="entry name" value="RDRP"/>
</dbReference>
<dbReference type="GO" id="GO:0003968">
    <property type="term" value="F:RNA-directed RNA polymerase activity"/>
    <property type="evidence" value="ECO:0007669"/>
    <property type="project" value="UniProtKB-KW"/>
</dbReference>
<sequence>MNLKSKKKKQVRDAPNRSLAANLADGIANYEDTAQRSLLFQDITFPSAIQKFGREMPIHHMKRSGSVTDLRPCKIPRCDTENPIVLVHNDSFQKLLQQKCIPYGVQFELARLITNEVDSIHRYREIINTLSEEQLHTHVDLVPKLFETSHLRSEQETASSAPWSELDKETEAFDEDPHFAGIGNNLDYPGWWAGKVDFRAKLEETGDRIVLEKPSLGPSNKLQRRFGSPSVLRVKVNSKLFYSRQNHLVQYFKRPLIIWSYVFRAFCSKENTVFFFKTNEVARDGCISTQTAGLSLYGLIQWMNPLELNGNQKLCKWASRMALGLSSSIPGPRLSPEDIVFEPDLGKSYSEFVLVENDPSTNMTDGCGTSNLVLHQEIYETYRGKYLDGIPTAFQFRLAGSKGLLLLAAHDGAKVRIRTPSQVKINYPAPDVDPLDPSHLTIDILRFSRIKTPARLSAETIQNLHENGVPASVFVDLLERRLRELVEGLTTWEGPDAIPNLWKAVEAAEGVVSARKARQSPSDGRVQGFRDVNEEDEDEDAINREPISTAWWRDPISGCPSSLAETVLELLDSGFTPLNSPYLRDKLKQLVKMKVNTAASKFNYVVPQSASAFVVPDPYGVLKPDEIHFKSSRREFVMKDGTQTDIILGDVLMTRNPCKVPTDVRKVKAVQHPALNGTVNVIVCSVQGSRRLLDFLAGGDYDGDRGTTIWDEIICKPLWQRSREFCERHAAENTDECQVVEELQEYLLGSLVDPSYVGEYSRFHENAVYKLGYSNPSTVKLAYQKRYAHPIGPAYKEKLQLEKMQKKNAAASNCLPLERSSGFLPFILDILVQEAGNKRRLWLEEIDQRFGINSLDTRPDPTLTAPWTQFYNEAKQRQEDGILKDLQLISKHVEAMYEERTAAYHRGSSSDSFFSSQHITQRQDTIRDLSKRFSEHPEAKDLETLMEDRTIARLRASYAYIYALRMGHPSSQFPFDRAFKELCAIKAESSGLYKVCLLSMYERRR</sequence>